<comment type="caution">
    <text evidence="2">The sequence shown here is derived from an EMBL/GenBank/DDBJ whole genome shotgun (WGS) entry which is preliminary data.</text>
</comment>
<protein>
    <recommendedName>
        <fullName evidence="4">Conjugal transfer protein</fullName>
    </recommendedName>
</protein>
<dbReference type="EMBL" id="JAARPL010000018">
    <property type="protein sequence ID" value="MBC1373803.1"/>
    <property type="molecule type" value="Genomic_DNA"/>
</dbReference>
<name>A0A841YA46_9LIST</name>
<dbReference type="Proteomes" id="UP000591929">
    <property type="component" value="Unassembled WGS sequence"/>
</dbReference>
<evidence type="ECO:0000313" key="2">
    <source>
        <dbReference type="EMBL" id="MBC1373803.1"/>
    </source>
</evidence>
<evidence type="ECO:0000313" key="3">
    <source>
        <dbReference type="Proteomes" id="UP000591929"/>
    </source>
</evidence>
<keyword evidence="1" id="KW-1133">Transmembrane helix</keyword>
<reference evidence="2 3" key="1">
    <citation type="submission" date="2020-03" db="EMBL/GenBank/DDBJ databases">
        <title>Soil Listeria distribution.</title>
        <authorList>
            <person name="Liao J."/>
            <person name="Wiedmann M."/>
        </authorList>
    </citation>
    <scope>NUCLEOTIDE SEQUENCE [LARGE SCALE GENOMIC DNA]</scope>
    <source>
        <strain evidence="2 3">FSL L7-1681</strain>
    </source>
</reference>
<evidence type="ECO:0008006" key="4">
    <source>
        <dbReference type="Google" id="ProtNLM"/>
    </source>
</evidence>
<evidence type="ECO:0000256" key="1">
    <source>
        <dbReference type="SAM" id="Phobius"/>
    </source>
</evidence>
<organism evidence="2 3">
    <name type="scientific">Listeria booriae</name>
    <dbReference type="NCBI Taxonomy" id="1552123"/>
    <lineage>
        <taxon>Bacteria</taxon>
        <taxon>Bacillati</taxon>
        <taxon>Bacillota</taxon>
        <taxon>Bacilli</taxon>
        <taxon>Bacillales</taxon>
        <taxon>Listeriaceae</taxon>
        <taxon>Listeria</taxon>
    </lineage>
</organism>
<dbReference type="AlphaFoldDB" id="A0A841YA46"/>
<proteinExistence type="predicted"/>
<accession>A0A841YA46</accession>
<keyword evidence="1" id="KW-0472">Membrane</keyword>
<dbReference type="RefSeq" id="WP_185378202.1">
    <property type="nucleotide sequence ID" value="NZ_JAARPL010000018.1"/>
</dbReference>
<gene>
    <name evidence="2" type="ORF">HB847_15735</name>
</gene>
<feature type="transmembrane region" description="Helical" evidence="1">
    <location>
        <begin position="35"/>
        <end position="55"/>
    </location>
</feature>
<feature type="transmembrane region" description="Helical" evidence="1">
    <location>
        <begin position="7"/>
        <end position="29"/>
    </location>
</feature>
<sequence length="73" mass="8386">MFSAQGIFEWLAGEVKWLFLIGFLIGLIVFCFKRAWIGVIIFLAGTIFIGMFIINPEIMLELPERFSKIIMKG</sequence>
<keyword evidence="1" id="KW-0812">Transmembrane</keyword>